<keyword evidence="3" id="KW-0238">DNA-binding</keyword>
<evidence type="ECO:0000256" key="1">
    <source>
        <dbReference type="ARBA" id="ARBA00009437"/>
    </source>
</evidence>
<evidence type="ECO:0000313" key="6">
    <source>
        <dbReference type="EMBL" id="EHC89640.1"/>
    </source>
</evidence>
<dbReference type="InterPro" id="IPR036388">
    <property type="entry name" value="WH-like_DNA-bd_sf"/>
</dbReference>
<comment type="similarity">
    <text evidence="1">Belongs to the LysR transcriptional regulatory family.</text>
</comment>
<dbReference type="GO" id="GO:0003700">
    <property type="term" value="F:DNA-binding transcription factor activity"/>
    <property type="evidence" value="ECO:0007669"/>
    <property type="project" value="InterPro"/>
</dbReference>
<evidence type="ECO:0000313" key="7">
    <source>
        <dbReference type="Proteomes" id="UP000003915"/>
    </source>
</evidence>
<keyword evidence="2" id="KW-0805">Transcription regulation</keyword>
<dbReference type="Gene3D" id="1.10.10.10">
    <property type="entry name" value="Winged helix-like DNA-binding domain superfamily/Winged helix DNA-binding domain"/>
    <property type="match status" value="1"/>
</dbReference>
<dbReference type="Proteomes" id="UP000003915">
    <property type="component" value="Unassembled WGS sequence"/>
</dbReference>
<sequence length="159" mass="18031">MERAHRIDLKLLRYFLAVAEELHFGRAAARLNMSQPPLSIHIKELEQQLGTLLFIRHSRSVALTHAGKVLMEESRRLLANANQALARVEQIGRGEAGRIELGVVGTALWGRMRPAMRHFLKANPNVEVLFREIPMLKYFFAFSRKVSRYANGVVRASGT</sequence>
<dbReference type="PANTHER" id="PTHR30346">
    <property type="entry name" value="TRANSCRIPTIONAL DUAL REGULATOR HCAR-RELATED"/>
    <property type="match status" value="1"/>
</dbReference>
<dbReference type="InterPro" id="IPR000847">
    <property type="entry name" value="LysR_HTH_N"/>
</dbReference>
<evidence type="ECO:0000256" key="4">
    <source>
        <dbReference type="ARBA" id="ARBA00023163"/>
    </source>
</evidence>
<evidence type="ECO:0000256" key="2">
    <source>
        <dbReference type="ARBA" id="ARBA00023015"/>
    </source>
</evidence>
<dbReference type="AlphaFoldDB" id="A0A6C8H1H2"/>
<gene>
    <name evidence="6" type="ORF">LTSEUGA_3548</name>
</gene>
<protein>
    <submittedName>
        <fullName evidence="6">Xanthosine operon regulatory protein XapR, LysR family</fullName>
    </submittedName>
</protein>
<dbReference type="EMBL" id="AFCV01000904">
    <property type="protein sequence ID" value="EHC89640.1"/>
    <property type="molecule type" value="Genomic_DNA"/>
</dbReference>
<comment type="caution">
    <text evidence="6">The sequence shown here is derived from an EMBL/GenBank/DDBJ whole genome shotgun (WGS) entry which is preliminary data.</text>
</comment>
<name>A0A6C8H1H2_SALET</name>
<dbReference type="PANTHER" id="PTHR30346:SF27">
    <property type="entry name" value="HTH-TYPE TRANSCRIPTIONAL REGULATOR XAPR"/>
    <property type="match status" value="1"/>
</dbReference>
<dbReference type="PROSITE" id="PS50931">
    <property type="entry name" value="HTH_LYSR"/>
    <property type="match status" value="1"/>
</dbReference>
<accession>A0A6C8H1H2</accession>
<reference evidence="6 7" key="1">
    <citation type="journal article" date="2011" name="BMC Genomics">
        <title>Genome sequencing reveals diversification of virulence factor content and possible host adaptation in distinct subpopulations of Salmonella enterica.</title>
        <authorList>
            <person name="den Bakker H.C."/>
            <person name="Moreno Switt A.I."/>
            <person name="Govoni G."/>
            <person name="Cummings C.A."/>
            <person name="Ranieri M.L."/>
            <person name="Degoricija L."/>
            <person name="Hoelzer K."/>
            <person name="Rodriguez-Rivera L.D."/>
            <person name="Brown S."/>
            <person name="Bolchacova E."/>
            <person name="Furtado M.R."/>
            <person name="Wiedmann M."/>
        </authorList>
    </citation>
    <scope>NUCLEOTIDE SEQUENCE [LARGE SCALE GENOMIC DNA]</scope>
    <source>
        <strain evidence="6 7">R8-3404</strain>
    </source>
</reference>
<feature type="domain" description="HTH lysR-type" evidence="5">
    <location>
        <begin position="7"/>
        <end position="64"/>
    </location>
</feature>
<keyword evidence="4" id="KW-0804">Transcription</keyword>
<dbReference type="GO" id="GO:0032993">
    <property type="term" value="C:protein-DNA complex"/>
    <property type="evidence" value="ECO:0007669"/>
    <property type="project" value="TreeGrafter"/>
</dbReference>
<evidence type="ECO:0000259" key="5">
    <source>
        <dbReference type="PROSITE" id="PS50931"/>
    </source>
</evidence>
<evidence type="ECO:0000256" key="3">
    <source>
        <dbReference type="ARBA" id="ARBA00023125"/>
    </source>
</evidence>
<dbReference type="GO" id="GO:0003677">
    <property type="term" value="F:DNA binding"/>
    <property type="evidence" value="ECO:0007669"/>
    <property type="project" value="UniProtKB-KW"/>
</dbReference>
<dbReference type="FunFam" id="1.10.10.10:FF:000001">
    <property type="entry name" value="LysR family transcriptional regulator"/>
    <property type="match status" value="1"/>
</dbReference>
<proteinExistence type="inferred from homology"/>
<dbReference type="SUPFAM" id="SSF46785">
    <property type="entry name" value="Winged helix' DNA-binding domain"/>
    <property type="match status" value="1"/>
</dbReference>
<dbReference type="PRINTS" id="PR00039">
    <property type="entry name" value="HTHLYSR"/>
</dbReference>
<organism evidence="6 7">
    <name type="scientific">Salmonella enterica subsp. enterica serovar Uganda str. R8-3404</name>
    <dbReference type="NCBI Taxonomy" id="913083"/>
    <lineage>
        <taxon>Bacteria</taxon>
        <taxon>Pseudomonadati</taxon>
        <taxon>Pseudomonadota</taxon>
        <taxon>Gammaproteobacteria</taxon>
        <taxon>Enterobacterales</taxon>
        <taxon>Enterobacteriaceae</taxon>
        <taxon>Salmonella</taxon>
    </lineage>
</organism>
<dbReference type="Pfam" id="PF00126">
    <property type="entry name" value="HTH_1"/>
    <property type="match status" value="1"/>
</dbReference>
<dbReference type="InterPro" id="IPR036390">
    <property type="entry name" value="WH_DNA-bd_sf"/>
</dbReference>